<sequence>MIRVHQKRAGRHEGVRPAKPVEGDITCGTRASARVATPTIVIVVSFVFTFIWPVRTSLTSKVSVERGLDDFRVVLAHFFLFPKTTKQYKVSFDSWDMNNQSWFYQRSES</sequence>
<evidence type="ECO:0000313" key="1">
    <source>
        <dbReference type="EMBL" id="KAH7926390.1"/>
    </source>
</evidence>
<gene>
    <name evidence="1" type="ORF">BV22DRAFT_355506</name>
</gene>
<dbReference type="EMBL" id="MU266383">
    <property type="protein sequence ID" value="KAH7926390.1"/>
    <property type="molecule type" value="Genomic_DNA"/>
</dbReference>
<proteinExistence type="predicted"/>
<dbReference type="Proteomes" id="UP000790709">
    <property type="component" value="Unassembled WGS sequence"/>
</dbReference>
<accession>A0ACB8BML9</accession>
<comment type="caution">
    <text evidence="1">The sequence shown here is derived from an EMBL/GenBank/DDBJ whole genome shotgun (WGS) entry which is preliminary data.</text>
</comment>
<reference evidence="1" key="1">
    <citation type="journal article" date="2021" name="New Phytol.">
        <title>Evolutionary innovations through gain and loss of genes in the ectomycorrhizal Boletales.</title>
        <authorList>
            <person name="Wu G."/>
            <person name="Miyauchi S."/>
            <person name="Morin E."/>
            <person name="Kuo A."/>
            <person name="Drula E."/>
            <person name="Varga T."/>
            <person name="Kohler A."/>
            <person name="Feng B."/>
            <person name="Cao Y."/>
            <person name="Lipzen A."/>
            <person name="Daum C."/>
            <person name="Hundley H."/>
            <person name="Pangilinan J."/>
            <person name="Johnson J."/>
            <person name="Barry K."/>
            <person name="LaButti K."/>
            <person name="Ng V."/>
            <person name="Ahrendt S."/>
            <person name="Min B."/>
            <person name="Choi I.G."/>
            <person name="Park H."/>
            <person name="Plett J.M."/>
            <person name="Magnuson J."/>
            <person name="Spatafora J.W."/>
            <person name="Nagy L.G."/>
            <person name="Henrissat B."/>
            <person name="Grigoriev I.V."/>
            <person name="Yang Z.L."/>
            <person name="Xu J."/>
            <person name="Martin F.M."/>
        </authorList>
    </citation>
    <scope>NUCLEOTIDE SEQUENCE</scope>
    <source>
        <strain evidence="1">KUC20120723A-06</strain>
    </source>
</reference>
<organism evidence="1 2">
    <name type="scientific">Leucogyrophana mollusca</name>
    <dbReference type="NCBI Taxonomy" id="85980"/>
    <lineage>
        <taxon>Eukaryota</taxon>
        <taxon>Fungi</taxon>
        <taxon>Dikarya</taxon>
        <taxon>Basidiomycota</taxon>
        <taxon>Agaricomycotina</taxon>
        <taxon>Agaricomycetes</taxon>
        <taxon>Agaricomycetidae</taxon>
        <taxon>Boletales</taxon>
        <taxon>Boletales incertae sedis</taxon>
        <taxon>Leucogyrophana</taxon>
    </lineage>
</organism>
<keyword evidence="2" id="KW-1185">Reference proteome</keyword>
<protein>
    <submittedName>
        <fullName evidence="1">Uncharacterized protein</fullName>
    </submittedName>
</protein>
<evidence type="ECO:0000313" key="2">
    <source>
        <dbReference type="Proteomes" id="UP000790709"/>
    </source>
</evidence>
<name>A0ACB8BML9_9AGAM</name>